<dbReference type="Proteomes" id="UP000827872">
    <property type="component" value="Linkage Group LG15"/>
</dbReference>
<dbReference type="EMBL" id="CM037628">
    <property type="protein sequence ID" value="KAH7997135.1"/>
    <property type="molecule type" value="Genomic_DNA"/>
</dbReference>
<accession>A0ACB8EX72</accession>
<sequence>MLSILPTLVFLAISPSVLSQVVLTQTGRVVKKPGESHKLTCAVTGFNPNSHWMVWVRQKPGKGLECIIVAPVAYSQLRFSKLVFSDSKTGAFSDVQLVSSGPGTLRPGQNLNLVCTVTGFSINTQHYAWNWIRQAPGKGLEWVAWIYPYDGTIYYAPSLQSRTTISADTSKNQFSLQLNSVTAADSAVYFCARWSQ</sequence>
<evidence type="ECO:0000313" key="2">
    <source>
        <dbReference type="Proteomes" id="UP000827872"/>
    </source>
</evidence>
<protein>
    <submittedName>
        <fullName evidence="1">Uncharacterized protein</fullName>
    </submittedName>
</protein>
<comment type="caution">
    <text evidence="1">The sequence shown here is derived from an EMBL/GenBank/DDBJ whole genome shotgun (WGS) entry which is preliminary data.</text>
</comment>
<name>A0ACB8EX72_9SAUR</name>
<evidence type="ECO:0000313" key="1">
    <source>
        <dbReference type="EMBL" id="KAH7997135.1"/>
    </source>
</evidence>
<proteinExistence type="predicted"/>
<gene>
    <name evidence="1" type="ORF">K3G42_013499</name>
</gene>
<keyword evidence="2" id="KW-1185">Reference proteome</keyword>
<organism evidence="1 2">
    <name type="scientific">Sphaerodactylus townsendi</name>
    <dbReference type="NCBI Taxonomy" id="933632"/>
    <lineage>
        <taxon>Eukaryota</taxon>
        <taxon>Metazoa</taxon>
        <taxon>Chordata</taxon>
        <taxon>Craniata</taxon>
        <taxon>Vertebrata</taxon>
        <taxon>Euteleostomi</taxon>
        <taxon>Lepidosauria</taxon>
        <taxon>Squamata</taxon>
        <taxon>Bifurcata</taxon>
        <taxon>Gekkota</taxon>
        <taxon>Sphaerodactylidae</taxon>
        <taxon>Sphaerodactylus</taxon>
    </lineage>
</organism>
<reference evidence="1" key="1">
    <citation type="submission" date="2021-08" db="EMBL/GenBank/DDBJ databases">
        <title>The first chromosome-level gecko genome reveals the dynamic sex chromosomes of Neotropical dwarf geckos (Sphaerodactylidae: Sphaerodactylus).</title>
        <authorList>
            <person name="Pinto B.J."/>
            <person name="Keating S.E."/>
            <person name="Gamble T."/>
        </authorList>
    </citation>
    <scope>NUCLEOTIDE SEQUENCE</scope>
    <source>
        <strain evidence="1">TG3544</strain>
    </source>
</reference>